<evidence type="ECO:0000256" key="11">
    <source>
        <dbReference type="ARBA" id="ARBA00023236"/>
    </source>
</evidence>
<dbReference type="SUPFAM" id="SSF51306">
    <property type="entry name" value="LexA/Signal peptidase"/>
    <property type="match status" value="1"/>
</dbReference>
<keyword evidence="9 12" id="KW-0804">Transcription</keyword>
<evidence type="ECO:0000256" key="4">
    <source>
        <dbReference type="ARBA" id="ARBA00022763"/>
    </source>
</evidence>
<evidence type="ECO:0000256" key="12">
    <source>
        <dbReference type="HAMAP-Rule" id="MF_00015"/>
    </source>
</evidence>
<dbReference type="AlphaFoldDB" id="A0A517NI71"/>
<dbReference type="OrthoDB" id="9802364at2"/>
<keyword evidence="8 12" id="KW-0238">DNA-binding</keyword>
<dbReference type="PANTHER" id="PTHR33516:SF2">
    <property type="entry name" value="LEXA REPRESSOR-RELATED"/>
    <property type="match status" value="1"/>
</dbReference>
<name>A0A517NI71_9BACT</name>
<organism evidence="16 17">
    <name type="scientific">Rubripirellula lacrimiformis</name>
    <dbReference type="NCBI Taxonomy" id="1930273"/>
    <lineage>
        <taxon>Bacteria</taxon>
        <taxon>Pseudomonadati</taxon>
        <taxon>Planctomycetota</taxon>
        <taxon>Planctomycetia</taxon>
        <taxon>Pirellulales</taxon>
        <taxon>Pirellulaceae</taxon>
        <taxon>Rubripirellula</taxon>
    </lineage>
</organism>
<dbReference type="InterPro" id="IPR015927">
    <property type="entry name" value="Peptidase_S24_S26A/B/C"/>
</dbReference>
<evidence type="ECO:0000259" key="15">
    <source>
        <dbReference type="Pfam" id="PF01726"/>
    </source>
</evidence>
<dbReference type="PRINTS" id="PR00726">
    <property type="entry name" value="LEXASERPTASE"/>
</dbReference>
<dbReference type="HAMAP" id="MF_00015">
    <property type="entry name" value="LexA"/>
    <property type="match status" value="1"/>
</dbReference>
<evidence type="ECO:0000256" key="10">
    <source>
        <dbReference type="ARBA" id="ARBA00023204"/>
    </source>
</evidence>
<evidence type="ECO:0000256" key="7">
    <source>
        <dbReference type="ARBA" id="ARBA00023015"/>
    </source>
</evidence>
<keyword evidence="6 12" id="KW-0068">Autocatalytic cleavage</keyword>
<dbReference type="InterPro" id="IPR006197">
    <property type="entry name" value="Peptidase_S24_LexA"/>
</dbReference>
<evidence type="ECO:0000256" key="6">
    <source>
        <dbReference type="ARBA" id="ARBA00022813"/>
    </source>
</evidence>
<keyword evidence="4 12" id="KW-0227">DNA damage</keyword>
<keyword evidence="2 12" id="KW-0678">Repressor</keyword>
<evidence type="ECO:0000313" key="17">
    <source>
        <dbReference type="Proteomes" id="UP000318538"/>
    </source>
</evidence>
<comment type="subunit">
    <text evidence="12">Homodimer.</text>
</comment>
<keyword evidence="5 12" id="KW-0378">Hydrolase</keyword>
<dbReference type="Gene3D" id="2.10.109.10">
    <property type="entry name" value="Umud Fragment, subunit A"/>
    <property type="match status" value="1"/>
</dbReference>
<feature type="site" description="Cleavage; by autolysis" evidence="12">
    <location>
        <begin position="88"/>
        <end position="89"/>
    </location>
</feature>
<proteinExistence type="inferred from homology"/>
<keyword evidence="17" id="KW-1185">Reference proteome</keyword>
<dbReference type="InterPro" id="IPR006200">
    <property type="entry name" value="LexA"/>
</dbReference>
<dbReference type="Gene3D" id="1.10.10.10">
    <property type="entry name" value="Winged helix-like DNA-binding domain superfamily/Winged helix DNA-binding domain"/>
    <property type="match status" value="1"/>
</dbReference>
<dbReference type="InterPro" id="IPR050077">
    <property type="entry name" value="LexA_repressor"/>
</dbReference>
<dbReference type="InterPro" id="IPR036390">
    <property type="entry name" value="WH_DNA-bd_sf"/>
</dbReference>
<feature type="DNA-binding region" description="H-T-H motif" evidence="12">
    <location>
        <begin position="29"/>
        <end position="49"/>
    </location>
</feature>
<dbReference type="SUPFAM" id="SSF46785">
    <property type="entry name" value="Winged helix' DNA-binding domain"/>
    <property type="match status" value="1"/>
</dbReference>
<dbReference type="EC" id="3.4.21.88" evidence="12"/>
<dbReference type="RefSeq" id="WP_145174016.1">
    <property type="nucleotide sequence ID" value="NZ_CP036525.1"/>
</dbReference>
<gene>
    <name evidence="12 16" type="primary">lexA</name>
    <name evidence="16" type="ORF">K227x_52580</name>
</gene>
<dbReference type="InterPro" id="IPR036388">
    <property type="entry name" value="WH-like_DNA-bd_sf"/>
</dbReference>
<evidence type="ECO:0000256" key="1">
    <source>
        <dbReference type="ARBA" id="ARBA00007484"/>
    </source>
</evidence>
<dbReference type="GO" id="GO:0003677">
    <property type="term" value="F:DNA binding"/>
    <property type="evidence" value="ECO:0007669"/>
    <property type="project" value="UniProtKB-UniRule"/>
</dbReference>
<evidence type="ECO:0000256" key="13">
    <source>
        <dbReference type="RuleBase" id="RU003991"/>
    </source>
</evidence>
<comment type="similarity">
    <text evidence="1 12 13">Belongs to the peptidase S24 family.</text>
</comment>
<accession>A0A517NI71</accession>
<dbReference type="GO" id="GO:0045892">
    <property type="term" value="P:negative regulation of DNA-templated transcription"/>
    <property type="evidence" value="ECO:0007669"/>
    <property type="project" value="UniProtKB-UniRule"/>
</dbReference>
<dbReference type="Pfam" id="PF00717">
    <property type="entry name" value="Peptidase_S24"/>
    <property type="match status" value="1"/>
</dbReference>
<keyword evidence="3 12" id="KW-0235">DNA replication</keyword>
<keyword evidence="10 12" id="KW-0234">DNA repair</keyword>
<reference evidence="16 17" key="1">
    <citation type="submission" date="2019-02" db="EMBL/GenBank/DDBJ databases">
        <title>Deep-cultivation of Planctomycetes and their phenomic and genomic characterization uncovers novel biology.</title>
        <authorList>
            <person name="Wiegand S."/>
            <person name="Jogler M."/>
            <person name="Boedeker C."/>
            <person name="Pinto D."/>
            <person name="Vollmers J."/>
            <person name="Rivas-Marin E."/>
            <person name="Kohn T."/>
            <person name="Peeters S.H."/>
            <person name="Heuer A."/>
            <person name="Rast P."/>
            <person name="Oberbeckmann S."/>
            <person name="Bunk B."/>
            <person name="Jeske O."/>
            <person name="Meyerdierks A."/>
            <person name="Storesund J.E."/>
            <person name="Kallscheuer N."/>
            <person name="Luecker S."/>
            <person name="Lage O.M."/>
            <person name="Pohl T."/>
            <person name="Merkel B.J."/>
            <person name="Hornburger P."/>
            <person name="Mueller R.-W."/>
            <person name="Bruemmer F."/>
            <person name="Labrenz M."/>
            <person name="Spormann A.M."/>
            <person name="Op den Camp H."/>
            <person name="Overmann J."/>
            <person name="Amann R."/>
            <person name="Jetten M.S.M."/>
            <person name="Mascher T."/>
            <person name="Medema M.H."/>
            <person name="Devos D.P."/>
            <person name="Kaster A.-K."/>
            <person name="Ovreas L."/>
            <person name="Rohde M."/>
            <person name="Galperin M.Y."/>
            <person name="Jogler C."/>
        </authorList>
    </citation>
    <scope>NUCLEOTIDE SEQUENCE [LARGE SCALE GENOMIC DNA]</scope>
    <source>
        <strain evidence="16 17">K22_7</strain>
    </source>
</reference>
<feature type="domain" description="Peptidase S24/S26A/S26B/S26C" evidence="14">
    <location>
        <begin position="82"/>
        <end position="191"/>
    </location>
</feature>
<dbReference type="InterPro" id="IPR036286">
    <property type="entry name" value="LexA/Signal_pep-like_sf"/>
</dbReference>
<protein>
    <recommendedName>
        <fullName evidence="12">LexA repressor</fullName>
        <ecNumber evidence="12">3.4.21.88</ecNumber>
    </recommendedName>
</protein>
<keyword evidence="11 12" id="KW-0742">SOS response</keyword>
<dbReference type="GO" id="GO:0006508">
    <property type="term" value="P:proteolysis"/>
    <property type="evidence" value="ECO:0007669"/>
    <property type="project" value="InterPro"/>
</dbReference>
<dbReference type="Proteomes" id="UP000318538">
    <property type="component" value="Chromosome"/>
</dbReference>
<comment type="function">
    <text evidence="12">Represses a number of genes involved in the response to DNA damage (SOS response), including recA and lexA. In the presence of single-stranded DNA, RecA interacts with LexA causing an autocatalytic cleavage which disrupts the DNA-binding part of LexA, leading to derepression of the SOS regulon and eventually DNA repair.</text>
</comment>
<feature type="active site" description="For autocatalytic cleavage activity" evidence="12">
    <location>
        <position position="121"/>
    </location>
</feature>
<dbReference type="GO" id="GO:0004252">
    <property type="term" value="F:serine-type endopeptidase activity"/>
    <property type="evidence" value="ECO:0007669"/>
    <property type="project" value="UniProtKB-UniRule"/>
</dbReference>
<comment type="catalytic activity">
    <reaction evidence="12">
        <text>Hydrolysis of Ala-|-Gly bond in repressor LexA.</text>
        <dbReference type="EC" id="3.4.21.88"/>
    </reaction>
</comment>
<evidence type="ECO:0000256" key="9">
    <source>
        <dbReference type="ARBA" id="ARBA00023163"/>
    </source>
</evidence>
<dbReference type="InterPro" id="IPR006199">
    <property type="entry name" value="LexA_DNA-bd_dom"/>
</dbReference>
<evidence type="ECO:0000313" key="16">
    <source>
        <dbReference type="EMBL" id="QDT06837.1"/>
    </source>
</evidence>
<evidence type="ECO:0000256" key="5">
    <source>
        <dbReference type="ARBA" id="ARBA00022801"/>
    </source>
</evidence>
<dbReference type="KEGG" id="rlc:K227x_52580"/>
<dbReference type="NCBIfam" id="TIGR00498">
    <property type="entry name" value="lexA"/>
    <property type="match status" value="1"/>
</dbReference>
<dbReference type="CDD" id="cd06529">
    <property type="entry name" value="S24_LexA-like"/>
    <property type="match status" value="1"/>
</dbReference>
<evidence type="ECO:0000256" key="3">
    <source>
        <dbReference type="ARBA" id="ARBA00022705"/>
    </source>
</evidence>
<feature type="active site" description="For autocatalytic cleavage activity" evidence="12">
    <location>
        <position position="159"/>
    </location>
</feature>
<evidence type="ECO:0000256" key="2">
    <source>
        <dbReference type="ARBA" id="ARBA00022491"/>
    </source>
</evidence>
<dbReference type="EMBL" id="CP036525">
    <property type="protein sequence ID" value="QDT06837.1"/>
    <property type="molecule type" value="Genomic_DNA"/>
</dbReference>
<dbReference type="GO" id="GO:0009432">
    <property type="term" value="P:SOS response"/>
    <property type="evidence" value="ECO:0007669"/>
    <property type="project" value="UniProtKB-UniRule"/>
</dbReference>
<keyword evidence="7 12" id="KW-0805">Transcription regulation</keyword>
<sequence>MSSQLTDRQQNVYDMIRGLIVKRGYGPTVREIGEHFGIKSPNGVMCHLRALERKGLITRSPNKSRAIELTHAADRNGHSLPMAGMVAAGPTTLAFEQNDRVDFSEMLFREDRFILQVSGDSMINAHIADGDYVVIQKQENAEPGQMVVAQTDEGEATLKFWFPEGDRVRLQPANDLMAPIYVRNARVLGIAVGVVRAGI</sequence>
<dbReference type="PANTHER" id="PTHR33516">
    <property type="entry name" value="LEXA REPRESSOR"/>
    <property type="match status" value="1"/>
</dbReference>
<evidence type="ECO:0000256" key="8">
    <source>
        <dbReference type="ARBA" id="ARBA00023125"/>
    </source>
</evidence>
<feature type="domain" description="LexA repressor DNA-binding" evidence="15">
    <location>
        <begin position="3"/>
        <end position="66"/>
    </location>
</feature>
<dbReference type="Pfam" id="PF01726">
    <property type="entry name" value="LexA_DNA_bind"/>
    <property type="match status" value="1"/>
</dbReference>
<dbReference type="InterPro" id="IPR039418">
    <property type="entry name" value="LexA-like"/>
</dbReference>
<dbReference type="FunFam" id="1.10.10.10:FF:000009">
    <property type="entry name" value="LexA repressor"/>
    <property type="match status" value="1"/>
</dbReference>
<dbReference type="GO" id="GO:0006260">
    <property type="term" value="P:DNA replication"/>
    <property type="evidence" value="ECO:0007669"/>
    <property type="project" value="UniProtKB-UniRule"/>
</dbReference>
<dbReference type="GO" id="GO:0006281">
    <property type="term" value="P:DNA repair"/>
    <property type="evidence" value="ECO:0007669"/>
    <property type="project" value="UniProtKB-UniRule"/>
</dbReference>
<evidence type="ECO:0000259" key="14">
    <source>
        <dbReference type="Pfam" id="PF00717"/>
    </source>
</evidence>